<dbReference type="InterPro" id="IPR007320">
    <property type="entry name" value="PDCD2_C"/>
</dbReference>
<gene>
    <name evidence="3" type="ORF">KVV02_004401</name>
</gene>
<dbReference type="GO" id="GO:0030490">
    <property type="term" value="P:maturation of SSU-rRNA"/>
    <property type="evidence" value="ECO:0007669"/>
    <property type="project" value="TreeGrafter"/>
</dbReference>
<feature type="compositionally biased region" description="Polar residues" evidence="1">
    <location>
        <begin position="24"/>
        <end position="33"/>
    </location>
</feature>
<reference evidence="3" key="1">
    <citation type="submission" date="2021-07" db="EMBL/GenBank/DDBJ databases">
        <title>Draft genome of Mortierella alpina, strain LL118, isolated from an aspen leaf litter sample.</title>
        <authorList>
            <person name="Yang S."/>
            <person name="Vinatzer B.A."/>
        </authorList>
    </citation>
    <scope>NUCLEOTIDE SEQUENCE</scope>
    <source>
        <strain evidence="3">LL118</strain>
    </source>
</reference>
<dbReference type="AlphaFoldDB" id="A0A9P7ZWH4"/>
<organism evidence="3 4">
    <name type="scientific">Mortierella alpina</name>
    <name type="common">Oleaginous fungus</name>
    <name type="synonym">Mortierella renispora</name>
    <dbReference type="NCBI Taxonomy" id="64518"/>
    <lineage>
        <taxon>Eukaryota</taxon>
        <taxon>Fungi</taxon>
        <taxon>Fungi incertae sedis</taxon>
        <taxon>Mucoromycota</taxon>
        <taxon>Mortierellomycotina</taxon>
        <taxon>Mortierellomycetes</taxon>
        <taxon>Mortierellales</taxon>
        <taxon>Mortierellaceae</taxon>
        <taxon>Mortierella</taxon>
    </lineage>
</organism>
<feature type="region of interest" description="Disordered" evidence="1">
    <location>
        <begin position="214"/>
        <end position="279"/>
    </location>
</feature>
<feature type="region of interest" description="Disordered" evidence="1">
    <location>
        <begin position="1"/>
        <end position="71"/>
    </location>
</feature>
<dbReference type="Pfam" id="PF04194">
    <property type="entry name" value="PDCD2_C"/>
    <property type="match status" value="1"/>
</dbReference>
<accession>A0A9P7ZWH4</accession>
<dbReference type="Proteomes" id="UP000717515">
    <property type="component" value="Unassembled WGS sequence"/>
</dbReference>
<evidence type="ECO:0000256" key="1">
    <source>
        <dbReference type="SAM" id="MobiDB-lite"/>
    </source>
</evidence>
<dbReference type="EMBL" id="JAIFTL010000403">
    <property type="protein sequence ID" value="KAG9319648.1"/>
    <property type="molecule type" value="Genomic_DNA"/>
</dbReference>
<proteinExistence type="predicted"/>
<comment type="caution">
    <text evidence="3">The sequence shown here is derived from an EMBL/GenBank/DDBJ whole genome shotgun (WGS) entry which is preliminary data.</text>
</comment>
<protein>
    <recommendedName>
        <fullName evidence="2">Programmed cell death protein 2 C-terminal domain-containing protein</fullName>
    </recommendedName>
</protein>
<sequence length="502" mass="54301">METKSSGRSSSSKSSLQLADPTLGLQNLQLGSPGSSTKAGKEGSKGSKGSKKSKKSAPAQKLSPILLGMPDSPMAAQDDADPYVTKIGGLPLWLEDNRPAPSKYGVCEACGKDMYLLLQAYVPLEKSPYDRVVYVWACNQRLCMRKKGSFRVVRALKLNAEYAQRLEKKSKPAVAPAAKPAIATPAANPFAAPGAFDMGNALFGGAGGGFNNPFASSSTSSNPFAPPPGFGAGSQTSTAKSFADVTSPSLPKEDEPASESGDEEEAVEEETSWPDHPPAFSPHYLYITEEVLEDSSSVDDEISQRYSHFLALEEGVNNNSDDDEPQGGATWSGEAYEKASLPKGVDKAFKKFTERVQAWPDQCVRYDFPGIPLLFSFSDPTARMLLPPNANQHSKHTTPSAHRIPKCPACKGPRGFEFQLMPNLLSLLDVTSKKYLSEDEKKSLRERKGAQVFDIGMEWGTILVYSCIEDCFGKAAARKEGDESSTTNVKYFEEVALVQFED</sequence>
<evidence type="ECO:0000313" key="3">
    <source>
        <dbReference type="EMBL" id="KAG9319648.1"/>
    </source>
</evidence>
<dbReference type="PANTHER" id="PTHR47524">
    <property type="entry name" value="20S RRNA ACCUMULATION PROTEIN 4"/>
    <property type="match status" value="1"/>
</dbReference>
<name>A0A9P7ZWH4_MORAP</name>
<feature type="compositionally biased region" description="Low complexity" evidence="1">
    <location>
        <begin position="1"/>
        <end position="15"/>
    </location>
</feature>
<dbReference type="GO" id="GO:0005737">
    <property type="term" value="C:cytoplasm"/>
    <property type="evidence" value="ECO:0007669"/>
    <property type="project" value="InterPro"/>
</dbReference>
<evidence type="ECO:0000259" key="2">
    <source>
        <dbReference type="Pfam" id="PF04194"/>
    </source>
</evidence>
<dbReference type="PANTHER" id="PTHR47524:SF1">
    <property type="entry name" value="20S RRNA ACCUMULATION PROTEIN 4"/>
    <property type="match status" value="1"/>
</dbReference>
<feature type="compositionally biased region" description="Polar residues" evidence="1">
    <location>
        <begin position="234"/>
        <end position="249"/>
    </location>
</feature>
<feature type="compositionally biased region" description="Acidic residues" evidence="1">
    <location>
        <begin position="256"/>
        <end position="272"/>
    </location>
</feature>
<feature type="domain" description="Programmed cell death protein 2 C-terminal" evidence="2">
    <location>
        <begin position="346"/>
        <end position="499"/>
    </location>
</feature>
<evidence type="ECO:0000313" key="4">
    <source>
        <dbReference type="Proteomes" id="UP000717515"/>
    </source>
</evidence>